<keyword evidence="3" id="KW-1185">Reference proteome</keyword>
<evidence type="ECO:0000256" key="1">
    <source>
        <dbReference type="SAM" id="MobiDB-lite"/>
    </source>
</evidence>
<organism evidence="2 3">
    <name type="scientific">Canna indica</name>
    <name type="common">Indian-shot</name>
    <dbReference type="NCBI Taxonomy" id="4628"/>
    <lineage>
        <taxon>Eukaryota</taxon>
        <taxon>Viridiplantae</taxon>
        <taxon>Streptophyta</taxon>
        <taxon>Embryophyta</taxon>
        <taxon>Tracheophyta</taxon>
        <taxon>Spermatophyta</taxon>
        <taxon>Magnoliopsida</taxon>
        <taxon>Liliopsida</taxon>
        <taxon>Zingiberales</taxon>
        <taxon>Cannaceae</taxon>
        <taxon>Canna</taxon>
    </lineage>
</organism>
<protein>
    <submittedName>
        <fullName evidence="2">Uncharacterized protein</fullName>
    </submittedName>
</protein>
<dbReference type="PANTHER" id="PTHR33670:SF1">
    <property type="entry name" value="OS09G0416300 PROTEIN"/>
    <property type="match status" value="1"/>
</dbReference>
<sequence>MSMAVLQSHDCLKNSQHLYAYGSRPRPLWKPHRKKCQSPPSSSPVSSPPVSPLPPPTKASRRGSARHSRPSPNQATKHVRTASESDGRRTSPSLQTDGTVFQGETHPRRPLVMEEVRILKRGDDLKRETSSVPDSTSEVEDSAFCSTIPLGSEPEIFRNGFGIVQNPVSPYAGPAYLVSPSPSSLPFPSFAFKKDVESTIKEVPPRGCFPSGAFVRLLSPR</sequence>
<feature type="compositionally biased region" description="Basic residues" evidence="1">
    <location>
        <begin position="27"/>
        <end position="36"/>
    </location>
</feature>
<proteinExistence type="predicted"/>
<gene>
    <name evidence="2" type="ORF">Cni_G04988</name>
</gene>
<evidence type="ECO:0000313" key="3">
    <source>
        <dbReference type="Proteomes" id="UP001327560"/>
    </source>
</evidence>
<name>A0AAQ3JWW1_9LILI</name>
<dbReference type="Proteomes" id="UP001327560">
    <property type="component" value="Chromosome 2"/>
</dbReference>
<dbReference type="EMBL" id="CP136891">
    <property type="protein sequence ID" value="WOK96281.1"/>
    <property type="molecule type" value="Genomic_DNA"/>
</dbReference>
<dbReference type="AlphaFoldDB" id="A0AAQ3JWW1"/>
<reference evidence="2 3" key="1">
    <citation type="submission" date="2023-10" db="EMBL/GenBank/DDBJ databases">
        <title>Chromosome-scale genome assembly provides insights into flower coloration mechanisms of Canna indica.</title>
        <authorList>
            <person name="Li C."/>
        </authorList>
    </citation>
    <scope>NUCLEOTIDE SEQUENCE [LARGE SCALE GENOMIC DNA]</scope>
    <source>
        <tissue evidence="2">Flower</tissue>
    </source>
</reference>
<dbReference type="GO" id="GO:0016071">
    <property type="term" value="P:mRNA metabolic process"/>
    <property type="evidence" value="ECO:0007669"/>
    <property type="project" value="UniProtKB-ARBA"/>
</dbReference>
<feature type="compositionally biased region" description="Polar residues" evidence="1">
    <location>
        <begin position="90"/>
        <end position="99"/>
    </location>
</feature>
<dbReference type="PANTHER" id="PTHR33670">
    <property type="entry name" value="SPLICING FACTOR, PROLINE- AND GLUTAMINE-RICH-LIKE"/>
    <property type="match status" value="1"/>
</dbReference>
<feature type="region of interest" description="Disordered" evidence="1">
    <location>
        <begin position="22"/>
        <end position="114"/>
    </location>
</feature>
<evidence type="ECO:0000313" key="2">
    <source>
        <dbReference type="EMBL" id="WOK96281.1"/>
    </source>
</evidence>
<dbReference type="Pfam" id="PF15365">
    <property type="entry name" value="PNRC"/>
    <property type="match status" value="1"/>
</dbReference>
<dbReference type="InterPro" id="IPR028322">
    <property type="entry name" value="PNRC-like_rgn"/>
</dbReference>
<feature type="compositionally biased region" description="Basic and acidic residues" evidence="1">
    <location>
        <begin position="105"/>
        <end position="114"/>
    </location>
</feature>
<feature type="compositionally biased region" description="Basic residues" evidence="1">
    <location>
        <begin position="59"/>
        <end position="69"/>
    </location>
</feature>
<feature type="compositionally biased region" description="Pro residues" evidence="1">
    <location>
        <begin position="46"/>
        <end position="57"/>
    </location>
</feature>
<accession>A0AAQ3JWW1</accession>